<evidence type="ECO:0000313" key="3">
    <source>
        <dbReference type="Proteomes" id="UP001327560"/>
    </source>
</evidence>
<organism evidence="2 3">
    <name type="scientific">Canna indica</name>
    <name type="common">Indian-shot</name>
    <dbReference type="NCBI Taxonomy" id="4628"/>
    <lineage>
        <taxon>Eukaryota</taxon>
        <taxon>Viridiplantae</taxon>
        <taxon>Streptophyta</taxon>
        <taxon>Embryophyta</taxon>
        <taxon>Tracheophyta</taxon>
        <taxon>Spermatophyta</taxon>
        <taxon>Magnoliopsida</taxon>
        <taxon>Liliopsida</taxon>
        <taxon>Zingiberales</taxon>
        <taxon>Cannaceae</taxon>
        <taxon>Canna</taxon>
    </lineage>
</organism>
<feature type="compositionally biased region" description="Basic residues" evidence="1">
    <location>
        <begin position="1"/>
        <end position="15"/>
    </location>
</feature>
<feature type="compositionally biased region" description="Basic and acidic residues" evidence="1">
    <location>
        <begin position="71"/>
        <end position="96"/>
    </location>
</feature>
<dbReference type="EMBL" id="CP136891">
    <property type="protein sequence ID" value="WOK97285.1"/>
    <property type="molecule type" value="Genomic_DNA"/>
</dbReference>
<evidence type="ECO:0000313" key="2">
    <source>
        <dbReference type="EMBL" id="WOK97285.1"/>
    </source>
</evidence>
<sequence>MPSGAKKRKAARRKKEIVDGSHTPSSPTSPHQGVGESHEDHRENSCATNGEEEALVTPMDEQKTDASPVQDDVKETADRDADDKAGVTPAIEDKETVVTVSKAGDSSAPMAVVPAGGPLSSHENEEKPGPVVNNSGSAMTGECNEPCGCGAGESEVPQAPAERRAAWWNCCGLFDLFTRS</sequence>
<proteinExistence type="predicted"/>
<feature type="region of interest" description="Disordered" evidence="1">
    <location>
        <begin position="1"/>
        <end position="137"/>
    </location>
</feature>
<name>A0AAQ3Q5I9_9LILI</name>
<keyword evidence="3" id="KW-1185">Reference proteome</keyword>
<dbReference type="Proteomes" id="UP001327560">
    <property type="component" value="Chromosome 2"/>
</dbReference>
<dbReference type="AlphaFoldDB" id="A0AAQ3Q5I9"/>
<feature type="compositionally biased region" description="Low complexity" evidence="1">
    <location>
        <begin position="21"/>
        <end position="31"/>
    </location>
</feature>
<protein>
    <submittedName>
        <fullName evidence="2">Uncharacterized protein</fullName>
    </submittedName>
</protein>
<reference evidence="2 3" key="1">
    <citation type="submission" date="2023-10" db="EMBL/GenBank/DDBJ databases">
        <title>Chromosome-scale genome assembly provides insights into flower coloration mechanisms of Canna indica.</title>
        <authorList>
            <person name="Li C."/>
        </authorList>
    </citation>
    <scope>NUCLEOTIDE SEQUENCE [LARGE SCALE GENOMIC DNA]</scope>
    <source>
        <tissue evidence="2">Flower</tissue>
    </source>
</reference>
<accession>A0AAQ3Q5I9</accession>
<evidence type="ECO:0000256" key="1">
    <source>
        <dbReference type="SAM" id="MobiDB-lite"/>
    </source>
</evidence>
<gene>
    <name evidence="2" type="ORF">Cni_G05993</name>
</gene>